<reference evidence="2 3" key="1">
    <citation type="journal article" date="2017" name="BMC Biol.">
        <title>Genomic innovations, transcriptional plasticity and gene loss underlying the evolution and divergence of two highly polyphagous and invasive Helicoverpa pest species.</title>
        <authorList>
            <person name="Pearce S.L."/>
            <person name="Clarke D.F."/>
            <person name="East P.D."/>
            <person name="Elfekih S."/>
            <person name="Gordon K.H."/>
            <person name="Jermiin L.S."/>
            <person name="McGaughran A."/>
            <person name="Oakeshott J.G."/>
            <person name="Papanikolaou A."/>
            <person name="Perera O.P."/>
            <person name="Rane R.V."/>
            <person name="Richards S."/>
            <person name="Tay W.T."/>
            <person name="Walsh T.K."/>
            <person name="Anderson A."/>
            <person name="Anderson C.J."/>
            <person name="Asgari S."/>
            <person name="Board P.G."/>
            <person name="Bretschneider A."/>
            <person name="Campbell P.M."/>
            <person name="Chertemps T."/>
            <person name="Christeller J.T."/>
            <person name="Coppin C.W."/>
            <person name="Downes S.J."/>
            <person name="Duan G."/>
            <person name="Farnsworth C.A."/>
            <person name="Good R.T."/>
            <person name="Han L.B."/>
            <person name="Han Y.C."/>
            <person name="Hatje K."/>
            <person name="Horne I."/>
            <person name="Huang Y.P."/>
            <person name="Hughes D.S."/>
            <person name="Jacquin-Joly E."/>
            <person name="James W."/>
            <person name="Jhangiani S."/>
            <person name="Kollmar M."/>
            <person name="Kuwar S.S."/>
            <person name="Li S."/>
            <person name="Liu N.Y."/>
            <person name="Maibeche M.T."/>
            <person name="Miller J.R."/>
            <person name="Montagne N."/>
            <person name="Perry T."/>
            <person name="Qu J."/>
            <person name="Song S.V."/>
            <person name="Sutton G.G."/>
            <person name="Vogel H."/>
            <person name="Walenz B.P."/>
            <person name="Xu W."/>
            <person name="Zhang H.J."/>
            <person name="Zou Z."/>
            <person name="Batterham P."/>
            <person name="Edwards O.R."/>
            <person name="Feyereisen R."/>
            <person name="Gibbs R.A."/>
            <person name="Heckel D.G."/>
            <person name="McGrath A."/>
            <person name="Robin C."/>
            <person name="Scherer S.E."/>
            <person name="Worley K.C."/>
            <person name="Wu Y.D."/>
        </authorList>
    </citation>
    <scope>NUCLEOTIDE SEQUENCE [LARGE SCALE GENOMIC DNA]</scope>
    <source>
        <strain evidence="2">Harm_GR_Male_#8</strain>
        <tissue evidence="2">Whole organism</tissue>
    </source>
</reference>
<accession>A0A2W1BXX4</accession>
<evidence type="ECO:0000313" key="3">
    <source>
        <dbReference type="Proteomes" id="UP000249218"/>
    </source>
</evidence>
<protein>
    <submittedName>
        <fullName evidence="2">Uncharacterized protein</fullName>
    </submittedName>
</protein>
<dbReference type="Proteomes" id="UP000249218">
    <property type="component" value="Unassembled WGS sequence"/>
</dbReference>
<dbReference type="EMBL" id="KZ149927">
    <property type="protein sequence ID" value="PZC77536.1"/>
    <property type="molecule type" value="Genomic_DNA"/>
</dbReference>
<gene>
    <name evidence="2" type="primary">HaOG203249</name>
    <name evidence="2" type="ORF">B5X24_HaOG203249</name>
</gene>
<keyword evidence="3" id="KW-1185">Reference proteome</keyword>
<evidence type="ECO:0000256" key="1">
    <source>
        <dbReference type="SAM" id="Coils"/>
    </source>
</evidence>
<organism evidence="2 3">
    <name type="scientific">Helicoverpa armigera</name>
    <name type="common">Cotton bollworm</name>
    <name type="synonym">Heliothis armigera</name>
    <dbReference type="NCBI Taxonomy" id="29058"/>
    <lineage>
        <taxon>Eukaryota</taxon>
        <taxon>Metazoa</taxon>
        <taxon>Ecdysozoa</taxon>
        <taxon>Arthropoda</taxon>
        <taxon>Hexapoda</taxon>
        <taxon>Insecta</taxon>
        <taxon>Pterygota</taxon>
        <taxon>Neoptera</taxon>
        <taxon>Endopterygota</taxon>
        <taxon>Lepidoptera</taxon>
        <taxon>Glossata</taxon>
        <taxon>Ditrysia</taxon>
        <taxon>Noctuoidea</taxon>
        <taxon>Noctuidae</taxon>
        <taxon>Heliothinae</taxon>
        <taxon>Helicoverpa</taxon>
    </lineage>
</organism>
<name>A0A2W1BXX4_HELAM</name>
<dbReference type="AlphaFoldDB" id="A0A2W1BXX4"/>
<dbReference type="OrthoDB" id="7570424at2759"/>
<proteinExistence type="predicted"/>
<evidence type="ECO:0000313" key="2">
    <source>
        <dbReference type="EMBL" id="PZC77536.1"/>
    </source>
</evidence>
<sequence>MVAKIWMTSQILVYFRPCEPPSPDTAPIVRPAPVAPYCHCDAHSYSPRVEQYKQLLEKEQKLCQDYEQLRKQLLNLHQYVCPARSEYGQISPA</sequence>
<feature type="coiled-coil region" evidence="1">
    <location>
        <begin position="49"/>
        <end position="76"/>
    </location>
</feature>
<keyword evidence="1" id="KW-0175">Coiled coil</keyword>